<proteinExistence type="predicted"/>
<protein>
    <submittedName>
        <fullName evidence="4">Competence protein ComEC</fullName>
    </submittedName>
    <submittedName>
        <fullName evidence="3">MBL fold metallo-hydrolase</fullName>
    </submittedName>
</protein>
<dbReference type="EMBL" id="REFS01000011">
    <property type="protein sequence ID" value="RMB08285.1"/>
    <property type="molecule type" value="Genomic_DNA"/>
</dbReference>
<evidence type="ECO:0000256" key="1">
    <source>
        <dbReference type="SAM" id="MobiDB-lite"/>
    </source>
</evidence>
<dbReference type="SMART" id="SM00849">
    <property type="entry name" value="Lactamase_B"/>
    <property type="match status" value="1"/>
</dbReference>
<geneLocation type="plasmid" evidence="6">
    <name>pjcm16430-01</name>
</geneLocation>
<dbReference type="PANTHER" id="PTHR30619:SF1">
    <property type="entry name" value="RECOMBINATION PROTEIN 2"/>
    <property type="match status" value="1"/>
</dbReference>
<accession>A0A3M0CHF9</accession>
<sequence>MAAVEIYIWDVERGDAIFVKGPERNAVIDLGQHANGFSPSRHIHTQHGIDSVDYLVLTHPDEDHIEDLPEFSSYFSPEVIARRDEADEYIRRRKNDLYPDRSHYQSVTEAYLTLTDTYDRRATFSPSDPSWNGGLTFTHHILSLAEAGTTPIDDLSRGETVNLNNLSILTVLEYGSFKFVTAGDLEQEALETLLEQSSVCDDLRNTNVLVAPHHGRESSYTPKLFQHMTPELVAISDAKAGSTNASQKYSAQATGATVSRRSGTKTNRNVVTTRQDGVIYLGIDDEEYRVRID</sequence>
<geneLocation type="plasmid" evidence="3">
    <name>pJCM16430-01</name>
</geneLocation>
<dbReference type="KEGG" id="haer:DU502_17820"/>
<dbReference type="OrthoDB" id="350317at2157"/>
<dbReference type="PANTHER" id="PTHR30619">
    <property type="entry name" value="DNA INTERNALIZATION/COMPETENCE PROTEIN COMEC/REC2"/>
    <property type="match status" value="1"/>
</dbReference>
<dbReference type="Pfam" id="PF00753">
    <property type="entry name" value="Lactamase_B"/>
    <property type="match status" value="1"/>
</dbReference>
<reference evidence="4" key="3">
    <citation type="submission" date="2018-10" db="EMBL/GenBank/DDBJ databases">
        <authorList>
            <person name="Whitman W."/>
            <person name="Huntemann M."/>
            <person name="Clum A."/>
            <person name="Pillay M."/>
            <person name="Palaniappan K."/>
            <person name="Varghese N."/>
            <person name="Mikhailova N."/>
            <person name="Stamatis D."/>
            <person name="Reddy T."/>
            <person name="Daum C."/>
            <person name="Shapiro N."/>
            <person name="Ivanova N."/>
            <person name="Kyrpides N."/>
            <person name="Woyke T."/>
        </authorList>
    </citation>
    <scope>NUCLEOTIDE SEQUENCE</scope>
    <source>
        <strain evidence="4">CGMCC 1.10124</strain>
    </source>
</reference>
<evidence type="ECO:0000259" key="2">
    <source>
        <dbReference type="SMART" id="SM00849"/>
    </source>
</evidence>
<dbReference type="Proteomes" id="UP000282007">
    <property type="component" value="Plasmid pJCM16430-01"/>
</dbReference>
<dbReference type="Gene3D" id="3.60.15.10">
    <property type="entry name" value="Ribonuclease Z/Hydroxyacylglutathione hydrolase-like"/>
    <property type="match status" value="1"/>
</dbReference>
<organism evidence="4 5">
    <name type="scientific">Haloplanus aerogenes</name>
    <dbReference type="NCBI Taxonomy" id="660522"/>
    <lineage>
        <taxon>Archaea</taxon>
        <taxon>Methanobacteriati</taxon>
        <taxon>Methanobacteriota</taxon>
        <taxon>Stenosarchaea group</taxon>
        <taxon>Halobacteria</taxon>
        <taxon>Halobacteriales</taxon>
        <taxon>Haloferacaceae</taxon>
        <taxon>Haloplanus</taxon>
    </lineage>
</organism>
<dbReference type="EMBL" id="CP034146">
    <property type="protein sequence ID" value="AZH27279.1"/>
    <property type="molecule type" value="Genomic_DNA"/>
</dbReference>
<dbReference type="InterPro" id="IPR052159">
    <property type="entry name" value="Competence_DNA_uptake"/>
</dbReference>
<keyword evidence="3" id="KW-0378">Hydrolase</keyword>
<dbReference type="InterPro" id="IPR036866">
    <property type="entry name" value="RibonucZ/Hydroxyglut_hydro"/>
</dbReference>
<dbReference type="GO" id="GO:0016787">
    <property type="term" value="F:hydrolase activity"/>
    <property type="evidence" value="ECO:0007669"/>
    <property type="project" value="UniProtKB-KW"/>
</dbReference>
<reference evidence="4 5" key="1">
    <citation type="journal article" date="2015" name="Stand. Genomic Sci.">
        <title>Genomic Encyclopedia of Bacterial and Archaeal Type Strains, Phase III: the genomes of soil and plant-associated and newly described type strains.</title>
        <authorList>
            <person name="Whitman W.B."/>
            <person name="Woyke T."/>
            <person name="Klenk H.P."/>
            <person name="Zhou Y."/>
            <person name="Lilburn T.G."/>
            <person name="Beck B.J."/>
            <person name="De Vos P."/>
            <person name="Vandamme P."/>
            <person name="Eisen J.A."/>
            <person name="Garrity G."/>
            <person name="Hugenholtz P."/>
            <person name="Kyrpides N.C."/>
        </authorList>
    </citation>
    <scope>NUCLEOTIDE SEQUENCE [LARGE SCALE GENOMIC DNA]</scope>
    <source>
        <strain evidence="4 5">CGMCC 1.10124</strain>
    </source>
</reference>
<name>A0A3M0CHF9_9EURY</name>
<keyword evidence="3" id="KW-0614">Plasmid</keyword>
<dbReference type="Proteomes" id="UP000277326">
    <property type="component" value="Unassembled WGS sequence"/>
</dbReference>
<dbReference type="GeneID" id="38473184"/>
<evidence type="ECO:0000313" key="6">
    <source>
        <dbReference type="Proteomes" id="UP000282007"/>
    </source>
</evidence>
<dbReference type="AlphaFoldDB" id="A0A3M0CHF9"/>
<evidence type="ECO:0000313" key="5">
    <source>
        <dbReference type="Proteomes" id="UP000277326"/>
    </source>
</evidence>
<dbReference type="SUPFAM" id="SSF56281">
    <property type="entry name" value="Metallo-hydrolase/oxidoreductase"/>
    <property type="match status" value="1"/>
</dbReference>
<dbReference type="InterPro" id="IPR001279">
    <property type="entry name" value="Metallo-B-lactamas"/>
</dbReference>
<feature type="region of interest" description="Disordered" evidence="1">
    <location>
        <begin position="246"/>
        <end position="269"/>
    </location>
</feature>
<reference evidence="3 6" key="2">
    <citation type="submission" date="2018-07" db="EMBL/GenBank/DDBJ databases">
        <title>Genome sequences of Haloplanus aerogenes JCM 16430T.</title>
        <authorList>
            <person name="Kim Y.B."/>
            <person name="Roh S.W."/>
        </authorList>
    </citation>
    <scope>NUCLEOTIDE SEQUENCE [LARGE SCALE GENOMIC DNA]</scope>
    <source>
        <strain evidence="3 6">JCM 16430</strain>
        <plasmid evidence="6">pjcm16430-01</plasmid>
        <plasmid evidence="3">pJCM16430-01</plasmid>
    </source>
</reference>
<keyword evidence="6" id="KW-1185">Reference proteome</keyword>
<feature type="domain" description="Metallo-beta-lactamase" evidence="2">
    <location>
        <begin position="13"/>
        <end position="214"/>
    </location>
</feature>
<dbReference type="RefSeq" id="WP_121922129.1">
    <property type="nucleotide sequence ID" value="NZ_CP034146.1"/>
</dbReference>
<evidence type="ECO:0000313" key="3">
    <source>
        <dbReference type="EMBL" id="AZH27279.1"/>
    </source>
</evidence>
<gene>
    <name evidence="4" type="ORF">ATH50_3615</name>
    <name evidence="3" type="ORF">DU502_17820</name>
</gene>
<evidence type="ECO:0000313" key="4">
    <source>
        <dbReference type="EMBL" id="RMB08285.1"/>
    </source>
</evidence>